<protein>
    <submittedName>
        <fullName evidence="1">ES1 protein</fullName>
    </submittedName>
</protein>
<keyword evidence="2" id="KW-1185">Reference proteome</keyword>
<dbReference type="SUPFAM" id="SSF52317">
    <property type="entry name" value="Class I glutamine amidotransferase-like"/>
    <property type="match status" value="1"/>
</dbReference>
<dbReference type="PANTHER" id="PTHR10224:SF12">
    <property type="entry name" value="GLYOXALASE ELBB"/>
    <property type="match status" value="1"/>
</dbReference>
<dbReference type="Gene3D" id="3.40.50.880">
    <property type="match status" value="1"/>
</dbReference>
<accession>A0A196SC27</accession>
<dbReference type="Proteomes" id="UP000078348">
    <property type="component" value="Unassembled WGS sequence"/>
</dbReference>
<dbReference type="PANTHER" id="PTHR10224">
    <property type="entry name" value="ES1 PROTEIN HOMOLOG, MITOCHONDRIAL"/>
    <property type="match status" value="1"/>
</dbReference>
<reference evidence="1 2" key="1">
    <citation type="submission" date="2016-05" db="EMBL/GenBank/DDBJ databases">
        <title>Nuclear genome of Blastocystis sp. subtype 1 NandII.</title>
        <authorList>
            <person name="Gentekaki E."/>
            <person name="Curtis B."/>
            <person name="Stairs C."/>
            <person name="Eme L."/>
            <person name="Herman E."/>
            <person name="Klimes V."/>
            <person name="Arias M.C."/>
            <person name="Elias M."/>
            <person name="Hilliou F."/>
            <person name="Klute M."/>
            <person name="Malik S.-B."/>
            <person name="Pightling A."/>
            <person name="Rachubinski R."/>
            <person name="Salas D."/>
            <person name="Schlacht A."/>
            <person name="Suga H."/>
            <person name="Archibald J."/>
            <person name="Ball S.G."/>
            <person name="Clark G."/>
            <person name="Dacks J."/>
            <person name="Van Der Giezen M."/>
            <person name="Tsaousis A."/>
            <person name="Roger A."/>
        </authorList>
    </citation>
    <scope>NUCLEOTIDE SEQUENCE [LARGE SCALE GENOMIC DNA]</scope>
    <source>
        <strain evidence="2">ATCC 50177 / NandII</strain>
    </source>
</reference>
<dbReference type="EMBL" id="LXWW01000312">
    <property type="protein sequence ID" value="OAO13876.1"/>
    <property type="molecule type" value="Genomic_DNA"/>
</dbReference>
<evidence type="ECO:0000313" key="2">
    <source>
        <dbReference type="Proteomes" id="UP000078348"/>
    </source>
</evidence>
<organism evidence="1 2">
    <name type="scientific">Blastocystis sp. subtype 1 (strain ATCC 50177 / NandII)</name>
    <dbReference type="NCBI Taxonomy" id="478820"/>
    <lineage>
        <taxon>Eukaryota</taxon>
        <taxon>Sar</taxon>
        <taxon>Stramenopiles</taxon>
        <taxon>Bigyra</taxon>
        <taxon>Opalozoa</taxon>
        <taxon>Opalinata</taxon>
        <taxon>Blastocystidae</taxon>
        <taxon>Blastocystis</taxon>
    </lineage>
</organism>
<dbReference type="CDD" id="cd03133">
    <property type="entry name" value="GATase1_ES1"/>
    <property type="match status" value="1"/>
</dbReference>
<dbReference type="AlphaFoldDB" id="A0A196SC27"/>
<evidence type="ECO:0000313" key="1">
    <source>
        <dbReference type="EMBL" id="OAO13876.1"/>
    </source>
</evidence>
<proteinExistence type="predicted"/>
<dbReference type="NCBIfam" id="NF008747">
    <property type="entry name" value="PRK11780.1"/>
    <property type="match status" value="1"/>
</dbReference>
<comment type="caution">
    <text evidence="1">The sequence shown here is derived from an EMBL/GenBank/DDBJ whole genome shotgun (WGS) entry which is preliminary data.</text>
</comment>
<sequence length="237" mass="25412">MIATGSSRLFATAAKRNIAVVLSGCGVYDGSEIHEAVFVLESISRRGAQYQCFAPNIPQMHVVNHLTGEPSNEQRNVLTESARIARSNVLDIEKLDLSKFDAVVFPGGFGAAKNLSSFAVAGPKMEVIPSVTSIINAFHSAKKPIGACCIAPVLLARTLPGVHVTLGQEKVCDENPYADACGAAKIMGATHVQCKPTEVCVDKENRIVTTPAYMHNSPIHVVRDGIDNMIEELLKLM</sequence>
<gene>
    <name evidence="1" type="ORF">AV274_4368</name>
</gene>
<name>A0A196SC27_BLAHN</name>
<dbReference type="InterPro" id="IPR029062">
    <property type="entry name" value="Class_I_gatase-like"/>
</dbReference>
<dbReference type="OrthoDB" id="543156at2759"/>